<reference evidence="2" key="1">
    <citation type="submission" date="2020-01" db="EMBL/GenBank/DDBJ databases">
        <title>Genome Sequencing of Three Apophysomyces-Like Fungal Strains Confirms a Novel Fungal Genus in the Mucoromycota with divergent Burkholderia-like Endosymbiotic Bacteria.</title>
        <authorList>
            <person name="Stajich J.E."/>
            <person name="Macias A.M."/>
            <person name="Carter-House D."/>
            <person name="Lovett B."/>
            <person name="Kasson L.R."/>
            <person name="Berry K."/>
            <person name="Grigoriev I."/>
            <person name="Chang Y."/>
            <person name="Spatafora J."/>
            <person name="Kasson M.T."/>
        </authorList>
    </citation>
    <scope>NUCLEOTIDE SEQUENCE</scope>
    <source>
        <strain evidence="2">NRRL A-21654</strain>
    </source>
</reference>
<dbReference type="EMBL" id="JABAYA010000266">
    <property type="protein sequence ID" value="KAF7721424.1"/>
    <property type="molecule type" value="Genomic_DNA"/>
</dbReference>
<dbReference type="AlphaFoldDB" id="A0A8H7BHZ7"/>
<evidence type="ECO:0000313" key="2">
    <source>
        <dbReference type="EMBL" id="KAF7721424.1"/>
    </source>
</evidence>
<feature type="region of interest" description="Disordered" evidence="1">
    <location>
        <begin position="245"/>
        <end position="272"/>
    </location>
</feature>
<gene>
    <name evidence="2" type="ORF">EC973_004689</name>
</gene>
<evidence type="ECO:0000313" key="3">
    <source>
        <dbReference type="Proteomes" id="UP000605846"/>
    </source>
</evidence>
<organism evidence="2 3">
    <name type="scientific">Apophysomyces ossiformis</name>
    <dbReference type="NCBI Taxonomy" id="679940"/>
    <lineage>
        <taxon>Eukaryota</taxon>
        <taxon>Fungi</taxon>
        <taxon>Fungi incertae sedis</taxon>
        <taxon>Mucoromycota</taxon>
        <taxon>Mucoromycotina</taxon>
        <taxon>Mucoromycetes</taxon>
        <taxon>Mucorales</taxon>
        <taxon>Mucorineae</taxon>
        <taxon>Mucoraceae</taxon>
        <taxon>Apophysomyces</taxon>
    </lineage>
</organism>
<name>A0A8H7BHZ7_9FUNG</name>
<dbReference type="OrthoDB" id="2285723at2759"/>
<keyword evidence="3" id="KW-1185">Reference proteome</keyword>
<feature type="region of interest" description="Disordered" evidence="1">
    <location>
        <begin position="414"/>
        <end position="437"/>
    </location>
</feature>
<sequence>MDGNAVELQRKTSLVKAHVSTNSNVESPIKLKNQHDRSLLLEDEPDRLQSLENAQSCNERVSAWSMNKSVDVTVTLNTPRTRRFIARLSSASENLPTSSYPISPIAIAEYNKSPVNLSTLEGDGQLAISQEHSYNDQRYLATECGLPLSSIYNSSRRYPLRNTAKRREYHNTRHENALSDSTGSEATIKAKRRKLSHYNTTIIPTATGWDTVATNTIDEDASDSFQPTKSSSPIHKISLEDMMPVTIGKPGRVPTRQRRPRPSSITDKLSRLVHETDTNLDLSYHSVLPHYEESQSGSTDTTDGLYRCTDEPSGDEMAVNNSLQKGHSYIESEQDPFFMQKETDNIHPIESGGEETVKSVDIRLHQQEQSQLACKIAPVHSDNHAQSLLPSEMTTDGTFDRIRDSHEDMEMDIEEQTSQNSECVSESLPSAQSSETSTIPKSYTARIIEKLSRLILGS</sequence>
<proteinExistence type="predicted"/>
<feature type="compositionally biased region" description="Polar residues" evidence="1">
    <location>
        <begin position="416"/>
        <end position="437"/>
    </location>
</feature>
<accession>A0A8H7BHZ7</accession>
<protein>
    <submittedName>
        <fullName evidence="2">Uncharacterized protein</fullName>
    </submittedName>
</protein>
<comment type="caution">
    <text evidence="2">The sequence shown here is derived from an EMBL/GenBank/DDBJ whole genome shotgun (WGS) entry which is preliminary data.</text>
</comment>
<evidence type="ECO:0000256" key="1">
    <source>
        <dbReference type="SAM" id="MobiDB-lite"/>
    </source>
</evidence>
<dbReference type="Proteomes" id="UP000605846">
    <property type="component" value="Unassembled WGS sequence"/>
</dbReference>